<proteinExistence type="predicted"/>
<protein>
    <submittedName>
        <fullName evidence="1">Uncharacterized protein</fullName>
    </submittedName>
</protein>
<dbReference type="Proteomes" id="UP000447434">
    <property type="component" value="Chromosome 21"/>
</dbReference>
<accession>A0A6A4NQI7</accession>
<evidence type="ECO:0000313" key="2">
    <source>
        <dbReference type="Proteomes" id="UP000447434"/>
    </source>
</evidence>
<dbReference type="EMBL" id="WOCE01000021">
    <property type="protein sequence ID" value="KAE9589669.1"/>
    <property type="molecule type" value="Genomic_DNA"/>
</dbReference>
<evidence type="ECO:0000313" key="1">
    <source>
        <dbReference type="EMBL" id="KAE9589669.1"/>
    </source>
</evidence>
<sequence length="87" mass="9964">MHFPDPIPSDGYQPDLQLFIETTLHPFLKSTTLNPTPEGLVLCKWQASNTVRRKIYVGLHAIPYHRLEVANTTFINKWVPLTKPPIV</sequence>
<organism evidence="1 2">
    <name type="scientific">Lupinus albus</name>
    <name type="common">White lupine</name>
    <name type="synonym">Lupinus termis</name>
    <dbReference type="NCBI Taxonomy" id="3870"/>
    <lineage>
        <taxon>Eukaryota</taxon>
        <taxon>Viridiplantae</taxon>
        <taxon>Streptophyta</taxon>
        <taxon>Embryophyta</taxon>
        <taxon>Tracheophyta</taxon>
        <taxon>Spermatophyta</taxon>
        <taxon>Magnoliopsida</taxon>
        <taxon>eudicotyledons</taxon>
        <taxon>Gunneridae</taxon>
        <taxon>Pentapetalae</taxon>
        <taxon>rosids</taxon>
        <taxon>fabids</taxon>
        <taxon>Fabales</taxon>
        <taxon>Fabaceae</taxon>
        <taxon>Papilionoideae</taxon>
        <taxon>50 kb inversion clade</taxon>
        <taxon>genistoids sensu lato</taxon>
        <taxon>core genistoids</taxon>
        <taxon>Genisteae</taxon>
        <taxon>Lupinus</taxon>
    </lineage>
</organism>
<name>A0A6A4NQI7_LUPAL</name>
<dbReference type="AlphaFoldDB" id="A0A6A4NQI7"/>
<gene>
    <name evidence="1" type="ORF">Lalb_Chr21g0311421</name>
</gene>
<reference evidence="2" key="1">
    <citation type="journal article" date="2020" name="Nat. Commun.">
        <title>Genome sequence of the cluster root forming white lupin.</title>
        <authorList>
            <person name="Hufnagel B."/>
            <person name="Marques A."/>
            <person name="Soriano A."/>
            <person name="Marques L."/>
            <person name="Divol F."/>
            <person name="Doumas P."/>
            <person name="Sallet E."/>
            <person name="Mancinotti D."/>
            <person name="Carrere S."/>
            <person name="Marande W."/>
            <person name="Arribat S."/>
            <person name="Keller J."/>
            <person name="Huneau C."/>
            <person name="Blein T."/>
            <person name="Aime D."/>
            <person name="Laguerre M."/>
            <person name="Taylor J."/>
            <person name="Schubert V."/>
            <person name="Nelson M."/>
            <person name="Geu-Flores F."/>
            <person name="Crespi M."/>
            <person name="Gallardo-Guerrero K."/>
            <person name="Delaux P.-M."/>
            <person name="Salse J."/>
            <person name="Berges H."/>
            <person name="Guyot R."/>
            <person name="Gouzy J."/>
            <person name="Peret B."/>
        </authorList>
    </citation>
    <scope>NUCLEOTIDE SEQUENCE [LARGE SCALE GENOMIC DNA]</scope>
    <source>
        <strain evidence="2">cv. Amiga</strain>
    </source>
</reference>
<comment type="caution">
    <text evidence="1">The sequence shown here is derived from an EMBL/GenBank/DDBJ whole genome shotgun (WGS) entry which is preliminary data.</text>
</comment>
<keyword evidence="2" id="KW-1185">Reference proteome</keyword>